<evidence type="ECO:0000313" key="3">
    <source>
        <dbReference type="Proteomes" id="UP000070578"/>
    </source>
</evidence>
<sequence length="57" mass="6790">MLSSLRSFAAKIREINHRYSKPHIEMSFWVKFSLMALRIYLFVLVGLILYKFVVIVN</sequence>
<proteinExistence type="predicted"/>
<dbReference type="AlphaFoldDB" id="A0A139BWJ3"/>
<evidence type="ECO:0000313" key="2">
    <source>
        <dbReference type="EMBL" id="KXS33218.1"/>
    </source>
</evidence>
<name>A0A139BWJ3_9PROT</name>
<protein>
    <submittedName>
        <fullName evidence="2">Uncharacterized protein</fullName>
    </submittedName>
</protein>
<feature type="transmembrane region" description="Helical" evidence="1">
    <location>
        <begin position="28"/>
        <end position="50"/>
    </location>
</feature>
<accession>A0A139BWJ3</accession>
<keyword evidence="1" id="KW-0812">Transmembrane</keyword>
<keyword evidence="1" id="KW-0472">Membrane</keyword>
<keyword evidence="1" id="KW-1133">Transmembrane helix</keyword>
<dbReference type="Proteomes" id="UP000070578">
    <property type="component" value="Unassembled WGS sequence"/>
</dbReference>
<gene>
    <name evidence="2" type="ORF">AWT59_0651</name>
</gene>
<evidence type="ECO:0000256" key="1">
    <source>
        <dbReference type="SAM" id="Phobius"/>
    </source>
</evidence>
<comment type="caution">
    <text evidence="2">The sequence shown here is derived from an EMBL/GenBank/DDBJ whole genome shotgun (WGS) entry which is preliminary data.</text>
</comment>
<dbReference type="EMBL" id="LSLI01000009">
    <property type="protein sequence ID" value="KXS33218.1"/>
    <property type="molecule type" value="Genomic_DNA"/>
</dbReference>
<organism evidence="2 3">
    <name type="scientific">Candidatus Gallionella acididurans</name>
    <dbReference type="NCBI Taxonomy" id="1796491"/>
    <lineage>
        <taxon>Bacteria</taxon>
        <taxon>Pseudomonadati</taxon>
        <taxon>Pseudomonadota</taxon>
        <taxon>Betaproteobacteria</taxon>
        <taxon>Nitrosomonadales</taxon>
        <taxon>Gallionellaceae</taxon>
        <taxon>Gallionella</taxon>
    </lineage>
</organism>
<reference evidence="2 3" key="2">
    <citation type="submission" date="2016-03" db="EMBL/GenBank/DDBJ databases">
        <title>New uncultured bacterium of the family Gallionellaceae from acid mine drainage: description and reconstruction of genome based on metagenomic analysis of microbial community.</title>
        <authorList>
            <person name="Kadnikov V."/>
            <person name="Ivasenko D."/>
            <person name="Beletsky A."/>
            <person name="Mardanov A."/>
            <person name="Danilova E."/>
            <person name="Pimenov N."/>
            <person name="Karnachuk O."/>
            <person name="Ravin N."/>
        </authorList>
    </citation>
    <scope>NUCLEOTIDE SEQUENCE [LARGE SCALE GENOMIC DNA]</scope>
    <source>
        <strain evidence="2">ShG14-8</strain>
    </source>
</reference>
<reference evidence="2 3" key="1">
    <citation type="submission" date="2016-02" db="EMBL/GenBank/DDBJ databases">
        <authorList>
            <person name="Wen L."/>
            <person name="He K."/>
            <person name="Yang H."/>
        </authorList>
    </citation>
    <scope>NUCLEOTIDE SEQUENCE [LARGE SCALE GENOMIC DNA]</scope>
    <source>
        <strain evidence="2">ShG14-8</strain>
    </source>
</reference>